<reference evidence="2" key="1">
    <citation type="journal article" date="2020" name="Plant J.">
        <title>Transposons played a major role in the diversification between the closely related almond and peach genomes: results from the almond genome sequence.</title>
        <authorList>
            <person name="Alioto T."/>
            <person name="Alexiou K.G."/>
            <person name="Bardil A."/>
            <person name="Barteri F."/>
            <person name="Castanera R."/>
            <person name="Cruz F."/>
            <person name="Dhingra A."/>
            <person name="Duval H."/>
            <person name="Fernandez I Marti A."/>
            <person name="Frias L."/>
            <person name="Galan B."/>
            <person name="Garcia J.L."/>
            <person name="Howad W."/>
            <person name="Gomez-Garrido J."/>
            <person name="Gut M."/>
            <person name="Julca I."/>
            <person name="Morata J."/>
            <person name="Puigdomenech P."/>
            <person name="Ribeca P."/>
            <person name="Rubio Cabetas M.J."/>
            <person name="Vlasova A."/>
            <person name="Wirthensohn M."/>
            <person name="Garcia-Mas J."/>
            <person name="Gabaldon T."/>
            <person name="Casacuberta J.M."/>
            <person name="Arus P."/>
        </authorList>
    </citation>
    <scope>NUCLEOTIDE SEQUENCE [LARGE SCALE GENOMIC DNA]</scope>
    <source>
        <strain evidence="2">cv. Texas</strain>
    </source>
</reference>
<dbReference type="InterPro" id="IPR044214">
    <property type="entry name" value="EDS1-like"/>
</dbReference>
<dbReference type="EMBL" id="CABIKO010000022">
    <property type="protein sequence ID" value="VVA16980.1"/>
    <property type="molecule type" value="Genomic_DNA"/>
</dbReference>
<evidence type="ECO:0000313" key="1">
    <source>
        <dbReference type="EMBL" id="VVA16980.1"/>
    </source>
</evidence>
<evidence type="ECO:0000313" key="2">
    <source>
        <dbReference type="Proteomes" id="UP000327085"/>
    </source>
</evidence>
<accession>A0A5E4EPI9</accession>
<sequence>MACESLGGMLNIGEELIKKSCCLSLKVQNFPDKLFHAEKSPASSSHAFFSFPGSWSVDGCYSGDKAFGENEINLQLFPSMKKELCLGSDGYLDDLGLSVRARLCLRAAGESEKQKRVNQEKIGRKWKK</sequence>
<gene>
    <name evidence="1" type="ORF">ALMOND_2B009545</name>
</gene>
<organism evidence="1 2">
    <name type="scientific">Prunus dulcis</name>
    <name type="common">Almond</name>
    <name type="synonym">Amygdalus dulcis</name>
    <dbReference type="NCBI Taxonomy" id="3755"/>
    <lineage>
        <taxon>Eukaryota</taxon>
        <taxon>Viridiplantae</taxon>
        <taxon>Streptophyta</taxon>
        <taxon>Embryophyta</taxon>
        <taxon>Tracheophyta</taxon>
        <taxon>Spermatophyta</taxon>
        <taxon>Magnoliopsida</taxon>
        <taxon>eudicotyledons</taxon>
        <taxon>Gunneridae</taxon>
        <taxon>Pentapetalae</taxon>
        <taxon>rosids</taxon>
        <taxon>fabids</taxon>
        <taxon>Rosales</taxon>
        <taxon>Rosaceae</taxon>
        <taxon>Amygdaloideae</taxon>
        <taxon>Amygdaleae</taxon>
        <taxon>Prunus</taxon>
    </lineage>
</organism>
<dbReference type="AlphaFoldDB" id="A0A5E4EPI9"/>
<dbReference type="PANTHER" id="PTHR47090:SF2">
    <property type="entry name" value="PROTEIN EDS1-RELATED"/>
    <property type="match status" value="1"/>
</dbReference>
<dbReference type="GO" id="GO:0006952">
    <property type="term" value="P:defense response"/>
    <property type="evidence" value="ECO:0007669"/>
    <property type="project" value="InterPro"/>
</dbReference>
<proteinExistence type="predicted"/>
<dbReference type="PANTHER" id="PTHR47090">
    <property type="entry name" value="PROTEIN EDS1-RELATED"/>
    <property type="match status" value="1"/>
</dbReference>
<dbReference type="InParanoid" id="A0A5E4EPI9"/>
<protein>
    <submittedName>
        <fullName evidence="1">PREDICTED: EDS1L</fullName>
    </submittedName>
</protein>
<dbReference type="Proteomes" id="UP000327085">
    <property type="component" value="Chromosome 5"/>
</dbReference>
<name>A0A5E4EPI9_PRUDU</name>
<dbReference type="Gramene" id="VVA16980">
    <property type="protein sequence ID" value="VVA16980"/>
    <property type="gene ID" value="Prudul26B009545"/>
</dbReference>